<evidence type="ECO:0000313" key="1">
    <source>
        <dbReference type="EMBL" id="EDX71008.1"/>
    </source>
</evidence>
<name>B4W499_9CYAN</name>
<proteinExistence type="predicted"/>
<dbReference type="AlphaFoldDB" id="B4W499"/>
<dbReference type="EMBL" id="DS989877">
    <property type="protein sequence ID" value="EDX71008.1"/>
    <property type="molecule type" value="Genomic_DNA"/>
</dbReference>
<evidence type="ECO:0000313" key="3">
    <source>
        <dbReference type="Proteomes" id="UP000003835"/>
    </source>
</evidence>
<keyword evidence="3" id="KW-1185">Reference proteome</keyword>
<protein>
    <submittedName>
        <fullName evidence="1">Uncharacterized protein</fullName>
    </submittedName>
</protein>
<evidence type="ECO:0000313" key="2">
    <source>
        <dbReference type="EMBL" id="EDX71013.1"/>
    </source>
</evidence>
<accession>B4W499</accession>
<dbReference type="EMBL" id="DS989877">
    <property type="protein sequence ID" value="EDX71013.1"/>
    <property type="molecule type" value="Genomic_DNA"/>
</dbReference>
<dbReference type="Proteomes" id="UP000003835">
    <property type="component" value="Unassembled WGS sequence"/>
</dbReference>
<dbReference type="HOGENOM" id="CLU_3342517_0_0_3"/>
<organism evidence="1 3">
    <name type="scientific">Coleofasciculus chthonoplastes PCC 7420</name>
    <dbReference type="NCBI Taxonomy" id="118168"/>
    <lineage>
        <taxon>Bacteria</taxon>
        <taxon>Bacillati</taxon>
        <taxon>Cyanobacteriota</taxon>
        <taxon>Cyanophyceae</taxon>
        <taxon>Coleofasciculales</taxon>
        <taxon>Coleofasciculaceae</taxon>
        <taxon>Coleofasciculus</taxon>
    </lineage>
</organism>
<reference evidence="1 3" key="1">
    <citation type="submission" date="2008-07" db="EMBL/GenBank/DDBJ databases">
        <authorList>
            <person name="Tandeau de Marsac N."/>
            <person name="Ferriera S."/>
            <person name="Johnson J."/>
            <person name="Kravitz S."/>
            <person name="Beeson K."/>
            <person name="Sutton G."/>
            <person name="Rogers Y.-H."/>
            <person name="Friedman R."/>
            <person name="Frazier M."/>
            <person name="Venter J.C."/>
        </authorList>
    </citation>
    <scope>NUCLEOTIDE SEQUENCE [LARGE SCALE GENOMIC DNA]</scope>
    <source>
        <strain evidence="1 3">PCC 7420</strain>
    </source>
</reference>
<sequence>MVIDEDIIEFLNPPLQMKYHDYKPKYYLGCCCFVIIG</sequence>
<gene>
    <name evidence="1" type="ORF">MC7420_6608</name>
    <name evidence="2" type="ORF">MC7420_6613</name>
</gene>